<feature type="compositionally biased region" description="Basic and acidic residues" evidence="2">
    <location>
        <begin position="230"/>
        <end position="243"/>
    </location>
</feature>
<feature type="compositionally biased region" description="Basic and acidic residues" evidence="2">
    <location>
        <begin position="310"/>
        <end position="329"/>
    </location>
</feature>
<keyword evidence="1" id="KW-0175">Coiled coil</keyword>
<dbReference type="Proteomes" id="UP001164286">
    <property type="component" value="Unassembled WGS sequence"/>
</dbReference>
<name>A0AA38LUQ9_9TREE</name>
<feature type="compositionally biased region" description="Polar residues" evidence="2">
    <location>
        <begin position="142"/>
        <end position="170"/>
    </location>
</feature>
<protein>
    <recommendedName>
        <fullName evidence="5">BZIP domain-containing protein</fullName>
    </recommendedName>
</protein>
<feature type="compositionally biased region" description="Acidic residues" evidence="2">
    <location>
        <begin position="172"/>
        <end position="181"/>
    </location>
</feature>
<sequence>MSAGGEELIDLLQGQGGIHGSVDYDMHRAGNHHSSQSSSQTTQTGDNSYFDAFDLSQPQIPTLLSGPSPSQANMYPPSSPVGHGFAQHVTPAQLAMVLDHTVPAPNNPYPSPISAAPDWYHNGNDFEVHHSDDAGPSHRRSNSSASHQTSTTNATSRSVPASDYSYSATDMSEGEDAEMEQAEVADGLGELSIGRAGLRGEKTWTQDDQNAVQKGGKVGPIRRSSGGAAKKADKEVDRLEHRRQINRKSAQKHRQRRKDELEILTAMVAERDSKIANLEKELAVEKAKAGQLMEFVRLKSSSGGSAHGSKGGDAEESGSEREAAAEKGGRKTRGTAKTSTAGKGKATGTVYGDGRDAGW</sequence>
<gene>
    <name evidence="3" type="ORF">MKK02DRAFT_44499</name>
</gene>
<evidence type="ECO:0008006" key="5">
    <source>
        <dbReference type="Google" id="ProtNLM"/>
    </source>
</evidence>
<accession>A0AA38LUQ9</accession>
<keyword evidence="4" id="KW-1185">Reference proteome</keyword>
<dbReference type="AlphaFoldDB" id="A0AA38LUQ9"/>
<comment type="caution">
    <text evidence="3">The sequence shown here is derived from an EMBL/GenBank/DDBJ whole genome shotgun (WGS) entry which is preliminary data.</text>
</comment>
<feature type="compositionally biased region" description="Basic residues" evidence="2">
    <location>
        <begin position="244"/>
        <end position="256"/>
    </location>
</feature>
<feature type="compositionally biased region" description="Low complexity" evidence="2">
    <location>
        <begin position="335"/>
        <end position="349"/>
    </location>
</feature>
<feature type="region of interest" description="Disordered" evidence="2">
    <location>
        <begin position="299"/>
        <end position="359"/>
    </location>
</feature>
<feature type="region of interest" description="Disordered" evidence="2">
    <location>
        <begin position="65"/>
        <end position="85"/>
    </location>
</feature>
<feature type="region of interest" description="Disordered" evidence="2">
    <location>
        <begin position="20"/>
        <end position="50"/>
    </location>
</feature>
<evidence type="ECO:0000256" key="2">
    <source>
        <dbReference type="SAM" id="MobiDB-lite"/>
    </source>
</evidence>
<feature type="compositionally biased region" description="Low complexity" evidence="2">
    <location>
        <begin position="34"/>
        <end position="44"/>
    </location>
</feature>
<reference evidence="3" key="1">
    <citation type="journal article" date="2022" name="G3 (Bethesda)">
        <title>High quality genome of the basidiomycete yeast Dioszegia hungarica PDD-24b-2 isolated from cloud water.</title>
        <authorList>
            <person name="Jarrige D."/>
            <person name="Haridas S."/>
            <person name="Bleykasten-Grosshans C."/>
            <person name="Joly M."/>
            <person name="Nadalig T."/>
            <person name="Sancelme M."/>
            <person name="Vuilleumier S."/>
            <person name="Grigoriev I.V."/>
            <person name="Amato P."/>
            <person name="Bringel F."/>
        </authorList>
    </citation>
    <scope>NUCLEOTIDE SEQUENCE</scope>
    <source>
        <strain evidence="3">PDD-24b-2</strain>
    </source>
</reference>
<feature type="region of interest" description="Disordered" evidence="2">
    <location>
        <begin position="201"/>
        <end position="258"/>
    </location>
</feature>
<proteinExistence type="predicted"/>
<dbReference type="GeneID" id="77732161"/>
<evidence type="ECO:0000256" key="1">
    <source>
        <dbReference type="SAM" id="Coils"/>
    </source>
</evidence>
<feature type="region of interest" description="Disordered" evidence="2">
    <location>
        <begin position="124"/>
        <end position="181"/>
    </location>
</feature>
<dbReference type="EMBL" id="JAKWFO010000005">
    <property type="protein sequence ID" value="KAI9635803.1"/>
    <property type="molecule type" value="Genomic_DNA"/>
</dbReference>
<evidence type="ECO:0000313" key="3">
    <source>
        <dbReference type="EMBL" id="KAI9635803.1"/>
    </source>
</evidence>
<dbReference type="RefSeq" id="XP_052945580.1">
    <property type="nucleotide sequence ID" value="XM_053092956.1"/>
</dbReference>
<organism evidence="3 4">
    <name type="scientific">Dioszegia hungarica</name>
    <dbReference type="NCBI Taxonomy" id="4972"/>
    <lineage>
        <taxon>Eukaryota</taxon>
        <taxon>Fungi</taxon>
        <taxon>Dikarya</taxon>
        <taxon>Basidiomycota</taxon>
        <taxon>Agaricomycotina</taxon>
        <taxon>Tremellomycetes</taxon>
        <taxon>Tremellales</taxon>
        <taxon>Bulleribasidiaceae</taxon>
        <taxon>Dioszegia</taxon>
    </lineage>
</organism>
<feature type="coiled-coil region" evidence="1">
    <location>
        <begin position="261"/>
        <end position="288"/>
    </location>
</feature>
<dbReference type="CDD" id="cd14686">
    <property type="entry name" value="bZIP"/>
    <property type="match status" value="1"/>
</dbReference>
<feature type="compositionally biased region" description="Basic and acidic residues" evidence="2">
    <location>
        <begin position="124"/>
        <end position="136"/>
    </location>
</feature>
<evidence type="ECO:0000313" key="4">
    <source>
        <dbReference type="Proteomes" id="UP001164286"/>
    </source>
</evidence>